<organism evidence="1 2">
    <name type="scientific">Colwellia psychrerythraea</name>
    <name type="common">Vibrio psychroerythus</name>
    <dbReference type="NCBI Taxonomy" id="28229"/>
    <lineage>
        <taxon>Bacteria</taxon>
        <taxon>Pseudomonadati</taxon>
        <taxon>Pseudomonadota</taxon>
        <taxon>Gammaproteobacteria</taxon>
        <taxon>Alteromonadales</taxon>
        <taxon>Colwelliaceae</taxon>
        <taxon>Colwellia</taxon>
    </lineage>
</organism>
<protein>
    <submittedName>
        <fullName evidence="1">Uncharacterized protein</fullName>
    </submittedName>
</protein>
<reference evidence="1 2" key="1">
    <citation type="submission" date="2014-08" db="EMBL/GenBank/DDBJ databases">
        <title>Genomic and Phenotypic Diversity of Colwellia psychrerythraea strains from Disparate Marine Basins.</title>
        <authorList>
            <person name="Techtmann S.M."/>
            <person name="Stelling S.C."/>
            <person name="Utturkar S.M."/>
            <person name="Alshibli N."/>
            <person name="Harris A."/>
            <person name="Brown S.D."/>
            <person name="Hazen T.C."/>
        </authorList>
    </citation>
    <scope>NUCLEOTIDE SEQUENCE [LARGE SCALE GENOMIC DNA]</scope>
    <source>
        <strain evidence="1 2">ND2E</strain>
    </source>
</reference>
<dbReference type="PATRIC" id="fig|28229.4.peg.3205"/>
<dbReference type="Proteomes" id="UP000029843">
    <property type="component" value="Unassembled WGS sequence"/>
</dbReference>
<dbReference type="EMBL" id="JQED01000042">
    <property type="protein sequence ID" value="KGJ88971.1"/>
    <property type="molecule type" value="Genomic_DNA"/>
</dbReference>
<evidence type="ECO:0000313" key="1">
    <source>
        <dbReference type="EMBL" id="KGJ88971.1"/>
    </source>
</evidence>
<accession>A0A099KF36</accession>
<sequence length="83" mass="9362">MNTLLLKKSREVLKLVLRELHDDIDSNTKSEVEMLIEQIGDELEGNTPSNISNREILETFGIILGVVQTGAELVEMMLPFFDS</sequence>
<name>A0A099KF36_COLPS</name>
<proteinExistence type="predicted"/>
<gene>
    <name evidence="1" type="ORF">ND2E_0264</name>
</gene>
<dbReference type="RefSeq" id="WP_033094843.1">
    <property type="nucleotide sequence ID" value="NZ_JQED01000042.1"/>
</dbReference>
<evidence type="ECO:0000313" key="2">
    <source>
        <dbReference type="Proteomes" id="UP000029843"/>
    </source>
</evidence>
<dbReference type="OrthoDB" id="7065229at2"/>
<dbReference type="AlphaFoldDB" id="A0A099KF36"/>
<comment type="caution">
    <text evidence="1">The sequence shown here is derived from an EMBL/GenBank/DDBJ whole genome shotgun (WGS) entry which is preliminary data.</text>
</comment>